<organism evidence="2 3">
    <name type="scientific">Catenovulum agarivorans DS-2</name>
    <dbReference type="NCBI Taxonomy" id="1328313"/>
    <lineage>
        <taxon>Bacteria</taxon>
        <taxon>Pseudomonadati</taxon>
        <taxon>Pseudomonadota</taxon>
        <taxon>Gammaproteobacteria</taxon>
        <taxon>Alteromonadales</taxon>
        <taxon>Alteromonadaceae</taxon>
        <taxon>Catenovulum</taxon>
    </lineage>
</organism>
<evidence type="ECO:0000313" key="2">
    <source>
        <dbReference type="EMBL" id="EWH09479.1"/>
    </source>
</evidence>
<dbReference type="eggNOG" id="COG1012">
    <property type="taxonomic scope" value="Bacteria"/>
</dbReference>
<proteinExistence type="predicted"/>
<dbReference type="OrthoDB" id="580775at2"/>
<accession>W7Q9H6</accession>
<dbReference type="GO" id="GO:0008218">
    <property type="term" value="P:bioluminescence"/>
    <property type="evidence" value="ECO:0007669"/>
    <property type="project" value="InterPro"/>
</dbReference>
<sequence length="392" mass="43704">MTHSLKFIEAVKWPLKTENFANPHNNLAWQNELVEAVAGFSTFILKQAELKQFPEIIALAYWFRPAHLKQLQTEQVASDKVRPLVGRAAGKVFHIAPANVDTVFLYSALLSVLCGNQNIVRISERSGDITSMLVELLKIYCQSPTGKLLANYLAVAEYSAQLENVTAQLSRWCDLRVIWGGDQSIAAISQIEPNTKQIEFPDRYSIALLSLNKDIKQTAQQFLTDVLPFNQQACSSPKAIYWLNVPEEKQQDFWLNIENLLPNSRNQLTMSNKVEQHILLQKLAVEHGIELANHTGKSFAKIKSIGPLGQCKVKNLTSEMLVAHSGNGLVLQTDIEDVAAIANSEKLQSVIIDDQTLGEALQVGKRFVQIGQALAFDTVWDGLDLIDVFALK</sequence>
<reference evidence="2 3" key="1">
    <citation type="journal article" date="2014" name="Genome Announc.">
        <title>Draft Genome Sequence of the Agar-Degrading Bacterium Catenovulum sp. Strain DS-2, Isolated from Intestines of Haliotis diversicolor.</title>
        <authorList>
            <person name="Shan D."/>
            <person name="Li X."/>
            <person name="Gu Z."/>
            <person name="Wei G."/>
            <person name="Gao Z."/>
            <person name="Shao Z."/>
        </authorList>
    </citation>
    <scope>NUCLEOTIDE SEQUENCE [LARGE SCALE GENOMIC DNA]</scope>
    <source>
        <strain evidence="2 3">DS-2</strain>
    </source>
</reference>
<dbReference type="Proteomes" id="UP000019276">
    <property type="component" value="Unassembled WGS sequence"/>
</dbReference>
<dbReference type="InterPro" id="IPR008670">
    <property type="entry name" value="CoA_reduct_LuxC"/>
</dbReference>
<dbReference type="Pfam" id="PF05893">
    <property type="entry name" value="LuxC"/>
    <property type="match status" value="1"/>
</dbReference>
<protein>
    <submittedName>
        <fullName evidence="2">Putative acyl-CoA reductase LuxC</fullName>
    </submittedName>
</protein>
<comment type="caution">
    <text evidence="2">The sequence shown here is derived from an EMBL/GenBank/DDBJ whole genome shotgun (WGS) entry which is preliminary data.</text>
</comment>
<dbReference type="EMBL" id="ARZY01000023">
    <property type="protein sequence ID" value="EWH09479.1"/>
    <property type="molecule type" value="Genomic_DNA"/>
</dbReference>
<keyword evidence="1" id="KW-0521">NADP</keyword>
<dbReference type="GO" id="GO:0003995">
    <property type="term" value="F:acyl-CoA dehydrogenase activity"/>
    <property type="evidence" value="ECO:0007669"/>
    <property type="project" value="InterPro"/>
</dbReference>
<dbReference type="RefSeq" id="WP_035015121.1">
    <property type="nucleotide sequence ID" value="NZ_ARZY01000023.1"/>
</dbReference>
<keyword evidence="3" id="KW-1185">Reference proteome</keyword>
<name>W7Q9H6_9ALTE</name>
<dbReference type="STRING" id="1328313.DS2_12383"/>
<gene>
    <name evidence="2" type="ORF">DS2_12383</name>
</gene>
<dbReference type="AlphaFoldDB" id="W7Q9H6"/>
<evidence type="ECO:0000256" key="1">
    <source>
        <dbReference type="ARBA" id="ARBA00022857"/>
    </source>
</evidence>
<evidence type="ECO:0000313" key="3">
    <source>
        <dbReference type="Proteomes" id="UP000019276"/>
    </source>
</evidence>